<evidence type="ECO:0000259" key="3">
    <source>
        <dbReference type="Pfam" id="PF04412"/>
    </source>
</evidence>
<keyword evidence="2" id="KW-0456">Lyase</keyword>
<feature type="domain" description="Phosphomevalonate dehydratase large subunit-like" evidence="3">
    <location>
        <begin position="2"/>
        <end position="376"/>
    </location>
</feature>
<dbReference type="EMBL" id="ML995500">
    <property type="protein sequence ID" value="KAF2137707.1"/>
    <property type="molecule type" value="Genomic_DNA"/>
</dbReference>
<accession>A0A6A6B425</accession>
<keyword evidence="1" id="KW-0408">Iron</keyword>
<evidence type="ECO:0000256" key="1">
    <source>
        <dbReference type="ARBA" id="ARBA00023004"/>
    </source>
</evidence>
<dbReference type="AlphaFoldDB" id="A0A6A6B425"/>
<keyword evidence="5" id="KW-1185">Reference proteome</keyword>
<dbReference type="GO" id="GO:0016829">
    <property type="term" value="F:lyase activity"/>
    <property type="evidence" value="ECO:0007669"/>
    <property type="project" value="UniProtKB-KW"/>
</dbReference>
<evidence type="ECO:0000313" key="4">
    <source>
        <dbReference type="EMBL" id="KAF2137707.1"/>
    </source>
</evidence>
<dbReference type="Pfam" id="PF04412">
    <property type="entry name" value="AcnX"/>
    <property type="match status" value="1"/>
</dbReference>
<evidence type="ECO:0000256" key="2">
    <source>
        <dbReference type="ARBA" id="ARBA00023239"/>
    </source>
</evidence>
<dbReference type="GeneID" id="54298650"/>
<dbReference type="PANTHER" id="PTHR36577:SF3">
    <property type="entry name" value="DUF521 DOMAIN PROTEIN (AFU_ORTHOLOGUE AFUA_6G00490)"/>
    <property type="match status" value="1"/>
</dbReference>
<reference evidence="4" key="1">
    <citation type="journal article" date="2020" name="Stud. Mycol.">
        <title>101 Dothideomycetes genomes: a test case for predicting lifestyles and emergence of pathogens.</title>
        <authorList>
            <person name="Haridas S."/>
            <person name="Albert R."/>
            <person name="Binder M."/>
            <person name="Bloem J."/>
            <person name="Labutti K."/>
            <person name="Salamov A."/>
            <person name="Andreopoulos B."/>
            <person name="Baker S."/>
            <person name="Barry K."/>
            <person name="Bills G."/>
            <person name="Bluhm B."/>
            <person name="Cannon C."/>
            <person name="Castanera R."/>
            <person name="Culley D."/>
            <person name="Daum C."/>
            <person name="Ezra D."/>
            <person name="Gonzalez J."/>
            <person name="Henrissat B."/>
            <person name="Kuo A."/>
            <person name="Liang C."/>
            <person name="Lipzen A."/>
            <person name="Lutzoni F."/>
            <person name="Magnuson J."/>
            <person name="Mondo S."/>
            <person name="Nolan M."/>
            <person name="Ohm R."/>
            <person name="Pangilinan J."/>
            <person name="Park H.-J."/>
            <person name="Ramirez L."/>
            <person name="Alfaro M."/>
            <person name="Sun H."/>
            <person name="Tritt A."/>
            <person name="Yoshinaga Y."/>
            <person name="Zwiers L.-H."/>
            <person name="Turgeon B."/>
            <person name="Goodwin S."/>
            <person name="Spatafora J."/>
            <person name="Crous P."/>
            <person name="Grigoriev I."/>
        </authorList>
    </citation>
    <scope>NUCLEOTIDE SEQUENCE</scope>
    <source>
        <strain evidence="4">CBS 121167</strain>
    </source>
</reference>
<sequence>MAIIQGANSLIDVSQAHIDGCLYTGPATLLFAQQLCKWGARVRIPATLNSISIDRGRWVVQGIKASLAEPAGQLADAYVEMGARPTYTCAPYLLDSAPASGAQVVWAESNAVVYANSVLGARTMKYPDYLDICIALTGRAPNAGCHIKSNRQARIAISVPPVSNADDALFPLLGYVVGDIAASRIPLVTGLEATPISNDNLKAFGAAFATTSSAPMFHVAGITPEASTAVDQARHLSSSTSTVALAHDDLVMAWRKLDSGASTTVDLVALGNPHASYTELAQLAALCSSCTKSPNVALVVTCGRETYERAASDGFIDTLAAFGAQIITDTCWCMISEPVISPQAKTIMTNSGKYAHYGAGLTGRSMRFGSMEGCVRAACGEEVEKVVPEWLGGGGDDDGR</sequence>
<dbReference type="PANTHER" id="PTHR36577">
    <property type="entry name" value="DUF521 DOMAIN PROTEIN (AFU_ORTHOLOGUE AFUA_6G00490)"/>
    <property type="match status" value="1"/>
</dbReference>
<gene>
    <name evidence="4" type="ORF">K452DRAFT_291311</name>
</gene>
<dbReference type="OrthoDB" id="2594507at2759"/>
<dbReference type="CDD" id="cd01355">
    <property type="entry name" value="AcnX"/>
    <property type="match status" value="1"/>
</dbReference>
<protein>
    <recommendedName>
        <fullName evidence="3">Phosphomevalonate dehydratase large subunit-like domain-containing protein</fullName>
    </recommendedName>
</protein>
<dbReference type="RefSeq" id="XP_033393422.1">
    <property type="nucleotide sequence ID" value="XM_033541154.1"/>
</dbReference>
<organism evidence="4 5">
    <name type="scientific">Aplosporella prunicola CBS 121167</name>
    <dbReference type="NCBI Taxonomy" id="1176127"/>
    <lineage>
        <taxon>Eukaryota</taxon>
        <taxon>Fungi</taxon>
        <taxon>Dikarya</taxon>
        <taxon>Ascomycota</taxon>
        <taxon>Pezizomycotina</taxon>
        <taxon>Dothideomycetes</taxon>
        <taxon>Dothideomycetes incertae sedis</taxon>
        <taxon>Botryosphaeriales</taxon>
        <taxon>Aplosporellaceae</taxon>
        <taxon>Aplosporella</taxon>
    </lineage>
</organism>
<name>A0A6A6B425_9PEZI</name>
<dbReference type="Proteomes" id="UP000799438">
    <property type="component" value="Unassembled WGS sequence"/>
</dbReference>
<evidence type="ECO:0000313" key="5">
    <source>
        <dbReference type="Proteomes" id="UP000799438"/>
    </source>
</evidence>
<dbReference type="InterPro" id="IPR007506">
    <property type="entry name" value="PMDh-L-like_dom"/>
</dbReference>
<proteinExistence type="predicted"/>